<proteinExistence type="predicted"/>
<comment type="caution">
    <text evidence="2">The sequence shown here is derived from an EMBL/GenBank/DDBJ whole genome shotgun (WGS) entry which is preliminary data.</text>
</comment>
<sequence length="331" mass="36073">MGLKVALITPAGRGSRAGNRATATRWAGLLRALGCRVRVVGPEDDTGQWHIAGRPPDLVMALHAWRSHAAILACRDAFPGCPRVVVLTGTDVYRFQYSHPEVFQESLAAADALVGLHDCLAEDLPSGFLSRLQVVHQSALPLPPRAPPPGRRHLDVLVAGHLREEKDPLRAALAVRELPAASRLRIIQLGGALDDAWARAARDEMAGNPRYRWLGDQTRWRVRQWMARARLMVISSHMEGGANVVSEACVAGLPVLASDIPGNRGLLGDDYAGYFPVADTAALRDRLRRAEAEPAFVDRLRRQVLARAPLFRPEAEREGLARVIAACGLIP</sequence>
<dbReference type="Proteomes" id="UP001225957">
    <property type="component" value="Unassembled WGS sequence"/>
</dbReference>
<name>A0ABT6UZ43_9GAMM</name>
<dbReference type="SUPFAM" id="SSF53756">
    <property type="entry name" value="UDP-Glycosyltransferase/glycogen phosphorylase"/>
    <property type="match status" value="1"/>
</dbReference>
<accession>A0ABT6UZ43</accession>
<protein>
    <submittedName>
        <fullName evidence="2">Selenoneine biosynthesis selenosugar synthase SenB</fullName>
    </submittedName>
</protein>
<keyword evidence="3" id="KW-1185">Reference proteome</keyword>
<feature type="domain" description="Glycosyl transferase family 1" evidence="1">
    <location>
        <begin position="156"/>
        <end position="301"/>
    </location>
</feature>
<evidence type="ECO:0000259" key="1">
    <source>
        <dbReference type="Pfam" id="PF00534"/>
    </source>
</evidence>
<dbReference type="InterPro" id="IPR027627">
    <property type="entry name" value="Glycosyltransferase_put"/>
</dbReference>
<dbReference type="RefSeq" id="WP_282735208.1">
    <property type="nucleotide sequence ID" value="NZ_JASCQP010000024.1"/>
</dbReference>
<evidence type="ECO:0000313" key="3">
    <source>
        <dbReference type="Proteomes" id="UP001225957"/>
    </source>
</evidence>
<dbReference type="InterPro" id="IPR001296">
    <property type="entry name" value="Glyco_trans_1"/>
</dbReference>
<dbReference type="PANTHER" id="PTHR46660">
    <property type="match status" value="1"/>
</dbReference>
<dbReference type="PANTHER" id="PTHR46660:SF2">
    <property type="entry name" value="GLYCOSYLTRANSFERASE 1 DOMAIN-CONTAINING PROTEIN 1"/>
    <property type="match status" value="1"/>
</dbReference>
<dbReference type="CDD" id="cd03801">
    <property type="entry name" value="GT4_PimA-like"/>
    <property type="match status" value="1"/>
</dbReference>
<dbReference type="Gene3D" id="3.40.50.2000">
    <property type="entry name" value="Glycogen Phosphorylase B"/>
    <property type="match status" value="1"/>
</dbReference>
<evidence type="ECO:0000313" key="2">
    <source>
        <dbReference type="EMBL" id="MDI5891252.1"/>
    </source>
</evidence>
<organism evidence="2 3">
    <name type="scientific">Halomonas rhizosphaerae</name>
    <dbReference type="NCBI Taxonomy" id="3043296"/>
    <lineage>
        <taxon>Bacteria</taxon>
        <taxon>Pseudomonadati</taxon>
        <taxon>Pseudomonadota</taxon>
        <taxon>Gammaproteobacteria</taxon>
        <taxon>Oceanospirillales</taxon>
        <taxon>Halomonadaceae</taxon>
        <taxon>Halomonas</taxon>
    </lineage>
</organism>
<reference evidence="2 3" key="1">
    <citation type="submission" date="2023-04" db="EMBL/GenBank/DDBJ databases">
        <title>Halomonas strains isolated from rhizosphere soil.</title>
        <authorList>
            <person name="Xu L."/>
            <person name="Sun J.-Q."/>
        </authorList>
    </citation>
    <scope>NUCLEOTIDE SEQUENCE [LARGE SCALE GENOMIC DNA]</scope>
    <source>
        <strain evidence="2 3">LR5S20</strain>
    </source>
</reference>
<gene>
    <name evidence="2" type="primary">senB</name>
    <name evidence="2" type="ORF">QLQ83_09100</name>
</gene>
<dbReference type="EMBL" id="JASCQP010000024">
    <property type="protein sequence ID" value="MDI5891252.1"/>
    <property type="molecule type" value="Genomic_DNA"/>
</dbReference>
<dbReference type="InterPro" id="IPR052622">
    <property type="entry name" value="Glycosyltransferase_G1"/>
</dbReference>
<dbReference type="NCBIfam" id="TIGR04348">
    <property type="entry name" value="selenoneine biosynthesis selenosugar synthase SenB"/>
    <property type="match status" value="1"/>
</dbReference>
<dbReference type="Pfam" id="PF00534">
    <property type="entry name" value="Glycos_transf_1"/>
    <property type="match status" value="1"/>
</dbReference>